<feature type="chain" id="PRO_5043776936" description="Secreted protein" evidence="2">
    <location>
        <begin position="31"/>
        <end position="63"/>
    </location>
</feature>
<proteinExistence type="predicted"/>
<organism evidence="3 4">
    <name type="scientific">Myodes glareolus</name>
    <name type="common">Bank vole</name>
    <name type="synonym">Clethrionomys glareolus</name>
    <dbReference type="NCBI Taxonomy" id="447135"/>
    <lineage>
        <taxon>Eukaryota</taxon>
        <taxon>Metazoa</taxon>
        <taxon>Chordata</taxon>
        <taxon>Craniata</taxon>
        <taxon>Vertebrata</taxon>
        <taxon>Euteleostomi</taxon>
        <taxon>Mammalia</taxon>
        <taxon>Eutheria</taxon>
        <taxon>Euarchontoglires</taxon>
        <taxon>Glires</taxon>
        <taxon>Rodentia</taxon>
        <taxon>Myomorpha</taxon>
        <taxon>Muroidea</taxon>
        <taxon>Cricetidae</taxon>
        <taxon>Arvicolinae</taxon>
        <taxon>Myodes</taxon>
    </lineage>
</organism>
<accession>A0AAW0HA57</accession>
<reference evidence="3 4" key="1">
    <citation type="journal article" date="2023" name="bioRxiv">
        <title>Conserved and derived expression patterns and positive selection on dental genes reveal complex evolutionary context of ever-growing rodent molars.</title>
        <authorList>
            <person name="Calamari Z.T."/>
            <person name="Song A."/>
            <person name="Cohen E."/>
            <person name="Akter M."/>
            <person name="Roy R.D."/>
            <person name="Hallikas O."/>
            <person name="Christensen M.M."/>
            <person name="Li P."/>
            <person name="Marangoni P."/>
            <person name="Jernvall J."/>
            <person name="Klein O.D."/>
        </authorList>
    </citation>
    <scope>NUCLEOTIDE SEQUENCE [LARGE SCALE GENOMIC DNA]</scope>
    <source>
        <strain evidence="3">V071</strain>
    </source>
</reference>
<evidence type="ECO:0000313" key="3">
    <source>
        <dbReference type="EMBL" id="KAK7798661.1"/>
    </source>
</evidence>
<name>A0AAW0HA57_MYOGA</name>
<feature type="region of interest" description="Disordered" evidence="1">
    <location>
        <begin position="28"/>
        <end position="63"/>
    </location>
</feature>
<gene>
    <name evidence="3" type="ORF">U0070_000850</name>
</gene>
<dbReference type="AlphaFoldDB" id="A0AAW0HA57"/>
<evidence type="ECO:0000256" key="1">
    <source>
        <dbReference type="SAM" id="MobiDB-lite"/>
    </source>
</evidence>
<feature type="signal peptide" evidence="2">
    <location>
        <begin position="1"/>
        <end position="30"/>
    </location>
</feature>
<comment type="caution">
    <text evidence="3">The sequence shown here is derived from an EMBL/GenBank/DDBJ whole genome shotgun (WGS) entry which is preliminary data.</text>
</comment>
<evidence type="ECO:0008006" key="5">
    <source>
        <dbReference type="Google" id="ProtNLM"/>
    </source>
</evidence>
<protein>
    <recommendedName>
        <fullName evidence="5">Secreted protein</fullName>
    </recommendedName>
</protein>
<dbReference type="Proteomes" id="UP001488838">
    <property type="component" value="Unassembled WGS sequence"/>
</dbReference>
<dbReference type="EMBL" id="JBBHLL010000674">
    <property type="protein sequence ID" value="KAK7798661.1"/>
    <property type="molecule type" value="Genomic_DNA"/>
</dbReference>
<keyword evidence="2" id="KW-0732">Signal</keyword>
<sequence>MGICQGHHHLPLALTSALVLTHTVIVSTSSQQSVQERAQGRKEGKTGSSCVSGGARSQYTNMR</sequence>
<evidence type="ECO:0000256" key="2">
    <source>
        <dbReference type="SAM" id="SignalP"/>
    </source>
</evidence>
<feature type="compositionally biased region" description="Polar residues" evidence="1">
    <location>
        <begin position="46"/>
        <end position="63"/>
    </location>
</feature>
<evidence type="ECO:0000313" key="4">
    <source>
        <dbReference type="Proteomes" id="UP001488838"/>
    </source>
</evidence>
<keyword evidence="4" id="KW-1185">Reference proteome</keyword>